<dbReference type="Proteomes" id="UP000186817">
    <property type="component" value="Unassembled WGS sequence"/>
</dbReference>
<dbReference type="EMBL" id="LSRX01001755">
    <property type="protein sequence ID" value="OLP77497.1"/>
    <property type="molecule type" value="Genomic_DNA"/>
</dbReference>
<accession>A0A1Q9C3K3</accession>
<gene>
    <name evidence="1" type="ORF">AK812_SmicGene42432</name>
</gene>
<keyword evidence="2" id="KW-1185">Reference proteome</keyword>
<dbReference type="AlphaFoldDB" id="A0A1Q9C3K3"/>
<sequence length="195" mass="22202">MQEISRAAWLAACFRGGAGEVVKHLLSRRADVDFQLDLRRDHSRVGRLLYMAKALQHRRGRKTILSAWSYHMQGSTALMLAMQSANYEEEEEEEEEQEREKEVLLLLEFLSPVLLLLPPLLVPDIRTVTMQQFFPRVRLDLKNCRGWTAADFAKGQLIPAFLQQGLDGDPSECHRVAGGARWACRVLRSLGAELD</sequence>
<protein>
    <submittedName>
        <fullName evidence="1">Uncharacterized protein</fullName>
    </submittedName>
</protein>
<evidence type="ECO:0000313" key="1">
    <source>
        <dbReference type="EMBL" id="OLP77497.1"/>
    </source>
</evidence>
<comment type="caution">
    <text evidence="1">The sequence shown here is derived from an EMBL/GenBank/DDBJ whole genome shotgun (WGS) entry which is preliminary data.</text>
</comment>
<name>A0A1Q9C3K3_SYMMI</name>
<proteinExistence type="predicted"/>
<organism evidence="1 2">
    <name type="scientific">Symbiodinium microadriaticum</name>
    <name type="common">Dinoflagellate</name>
    <name type="synonym">Zooxanthella microadriatica</name>
    <dbReference type="NCBI Taxonomy" id="2951"/>
    <lineage>
        <taxon>Eukaryota</taxon>
        <taxon>Sar</taxon>
        <taxon>Alveolata</taxon>
        <taxon>Dinophyceae</taxon>
        <taxon>Suessiales</taxon>
        <taxon>Symbiodiniaceae</taxon>
        <taxon>Symbiodinium</taxon>
    </lineage>
</organism>
<dbReference type="OrthoDB" id="429308at2759"/>
<evidence type="ECO:0000313" key="2">
    <source>
        <dbReference type="Proteomes" id="UP000186817"/>
    </source>
</evidence>
<reference evidence="1 2" key="1">
    <citation type="submission" date="2016-02" db="EMBL/GenBank/DDBJ databases">
        <title>Genome analysis of coral dinoflagellate symbionts highlights evolutionary adaptations to a symbiotic lifestyle.</title>
        <authorList>
            <person name="Aranda M."/>
            <person name="Li Y."/>
            <person name="Liew Y.J."/>
            <person name="Baumgarten S."/>
            <person name="Simakov O."/>
            <person name="Wilson M."/>
            <person name="Piel J."/>
            <person name="Ashoor H."/>
            <person name="Bougouffa S."/>
            <person name="Bajic V.B."/>
            <person name="Ryu T."/>
            <person name="Ravasi T."/>
            <person name="Bayer T."/>
            <person name="Micklem G."/>
            <person name="Kim H."/>
            <person name="Bhak J."/>
            <person name="Lajeunesse T.C."/>
            <person name="Voolstra C.R."/>
        </authorList>
    </citation>
    <scope>NUCLEOTIDE SEQUENCE [LARGE SCALE GENOMIC DNA]</scope>
    <source>
        <strain evidence="1 2">CCMP2467</strain>
    </source>
</reference>